<gene>
    <name evidence="1" type="ORF">CTI12_AA266810</name>
</gene>
<accession>A0A2U1NH09</accession>
<comment type="caution">
    <text evidence="1">The sequence shown here is derived from an EMBL/GenBank/DDBJ whole genome shotgun (WGS) entry which is preliminary data.</text>
</comment>
<proteinExistence type="predicted"/>
<dbReference type="AlphaFoldDB" id="A0A2U1NH09"/>
<name>A0A2U1NH09_ARTAN</name>
<evidence type="ECO:0000313" key="2">
    <source>
        <dbReference type="Proteomes" id="UP000245207"/>
    </source>
</evidence>
<reference evidence="1 2" key="1">
    <citation type="journal article" date="2018" name="Mol. Plant">
        <title>The genome of Artemisia annua provides insight into the evolution of Asteraceae family and artemisinin biosynthesis.</title>
        <authorList>
            <person name="Shen Q."/>
            <person name="Zhang L."/>
            <person name="Liao Z."/>
            <person name="Wang S."/>
            <person name="Yan T."/>
            <person name="Shi P."/>
            <person name="Liu M."/>
            <person name="Fu X."/>
            <person name="Pan Q."/>
            <person name="Wang Y."/>
            <person name="Lv Z."/>
            <person name="Lu X."/>
            <person name="Zhang F."/>
            <person name="Jiang W."/>
            <person name="Ma Y."/>
            <person name="Chen M."/>
            <person name="Hao X."/>
            <person name="Li L."/>
            <person name="Tang Y."/>
            <person name="Lv G."/>
            <person name="Zhou Y."/>
            <person name="Sun X."/>
            <person name="Brodelius P.E."/>
            <person name="Rose J.K.C."/>
            <person name="Tang K."/>
        </authorList>
    </citation>
    <scope>NUCLEOTIDE SEQUENCE [LARGE SCALE GENOMIC DNA]</scope>
    <source>
        <strain evidence="2">cv. Huhao1</strain>
        <tissue evidence="1">Leaf</tissue>
    </source>
</reference>
<organism evidence="1 2">
    <name type="scientific">Artemisia annua</name>
    <name type="common">Sweet wormwood</name>
    <dbReference type="NCBI Taxonomy" id="35608"/>
    <lineage>
        <taxon>Eukaryota</taxon>
        <taxon>Viridiplantae</taxon>
        <taxon>Streptophyta</taxon>
        <taxon>Embryophyta</taxon>
        <taxon>Tracheophyta</taxon>
        <taxon>Spermatophyta</taxon>
        <taxon>Magnoliopsida</taxon>
        <taxon>eudicotyledons</taxon>
        <taxon>Gunneridae</taxon>
        <taxon>Pentapetalae</taxon>
        <taxon>asterids</taxon>
        <taxon>campanulids</taxon>
        <taxon>Asterales</taxon>
        <taxon>Asteraceae</taxon>
        <taxon>Asteroideae</taxon>
        <taxon>Anthemideae</taxon>
        <taxon>Artemisiinae</taxon>
        <taxon>Artemisia</taxon>
    </lineage>
</organism>
<evidence type="ECO:0000313" key="1">
    <source>
        <dbReference type="EMBL" id="PWA72804.1"/>
    </source>
</evidence>
<dbReference type="EMBL" id="PKPP01002840">
    <property type="protein sequence ID" value="PWA72804.1"/>
    <property type="molecule type" value="Genomic_DNA"/>
</dbReference>
<dbReference type="Proteomes" id="UP000245207">
    <property type="component" value="Unassembled WGS sequence"/>
</dbReference>
<keyword evidence="2" id="KW-1185">Reference proteome</keyword>
<sequence length="81" mass="8766">MTSTGKNNNGGYLVADKGGIPALSEVCAPGLCTYSGHVCKMVIKNCSCSGSRRVKNEEYGCRFSEEIRLDPKEECNTLICK</sequence>
<protein>
    <submittedName>
        <fullName evidence="1">Uncharacterized protein</fullName>
    </submittedName>
</protein>